<comment type="caution">
    <text evidence="1">The sequence shown here is derived from an EMBL/GenBank/DDBJ whole genome shotgun (WGS) entry which is preliminary data.</text>
</comment>
<keyword evidence="2" id="KW-1185">Reference proteome</keyword>
<dbReference type="EMBL" id="CALNXI010001546">
    <property type="protein sequence ID" value="CAH3171786.1"/>
    <property type="molecule type" value="Genomic_DNA"/>
</dbReference>
<evidence type="ECO:0008006" key="3">
    <source>
        <dbReference type="Google" id="ProtNLM"/>
    </source>
</evidence>
<accession>A0ABN8QYU8</accession>
<dbReference type="Proteomes" id="UP001159427">
    <property type="component" value="Unassembled WGS sequence"/>
</dbReference>
<organism evidence="1 2">
    <name type="scientific">Porites evermanni</name>
    <dbReference type="NCBI Taxonomy" id="104178"/>
    <lineage>
        <taxon>Eukaryota</taxon>
        <taxon>Metazoa</taxon>
        <taxon>Cnidaria</taxon>
        <taxon>Anthozoa</taxon>
        <taxon>Hexacorallia</taxon>
        <taxon>Scleractinia</taxon>
        <taxon>Fungiina</taxon>
        <taxon>Poritidae</taxon>
        <taxon>Porites</taxon>
    </lineage>
</organism>
<proteinExistence type="predicted"/>
<reference evidence="1 2" key="1">
    <citation type="submission" date="2022-05" db="EMBL/GenBank/DDBJ databases">
        <authorList>
            <consortium name="Genoscope - CEA"/>
            <person name="William W."/>
        </authorList>
    </citation>
    <scope>NUCLEOTIDE SEQUENCE [LARGE SCALE GENOMIC DNA]</scope>
</reference>
<sequence length="376" mass="42253">MQIDNKKRSLQLREKSKQILVKRMKKSCSTRWLIFDRSVANNNNLLIGCSITRVVYIEVLITRSFSQVVPLINATKASLEELLETNSPVQKFLAVLESYTNICEDIKVSAARQQQLYHLQEKDITSLFANVEGRFATRSLLLAALKIFDPLAGYSYSCSTQKTGSSKLLVEWNQMKFNINENIKPHIPIGIKTGTSNTTSTQWFLSHLMKSKSEYQPLFGELPLIAEAAITLPVSTAWPERGASALKIVKNRCRSRLQNDMLEAMFHVKINGPALGSPKMESLLKQAVEKWLSEKNRKKLPRRKHALLTTTEAPLPVHIPKEVADVSIQTVSVQEDDVISIQADAAQHQVEEVSTLLEISNGLPDSKDYDSAFESD</sequence>
<dbReference type="PANTHER" id="PTHR46880:SF5">
    <property type="entry name" value="DUF4371 DOMAIN-CONTAINING PROTEIN"/>
    <property type="match status" value="1"/>
</dbReference>
<name>A0ABN8QYU8_9CNID</name>
<evidence type="ECO:0000313" key="1">
    <source>
        <dbReference type="EMBL" id="CAH3171786.1"/>
    </source>
</evidence>
<gene>
    <name evidence="1" type="ORF">PEVE_00008050</name>
</gene>
<evidence type="ECO:0000313" key="2">
    <source>
        <dbReference type="Proteomes" id="UP001159427"/>
    </source>
</evidence>
<dbReference type="PANTHER" id="PTHR46880">
    <property type="entry name" value="RAS-ASSOCIATING DOMAIN-CONTAINING PROTEIN"/>
    <property type="match status" value="1"/>
</dbReference>
<protein>
    <recommendedName>
        <fullName evidence="3">HAT C-terminal dimerisation domain-containing protein</fullName>
    </recommendedName>
</protein>